<organism evidence="1 2">
    <name type="scientific">Litchfieldia luteola</name>
    <dbReference type="NCBI Taxonomy" id="682179"/>
    <lineage>
        <taxon>Bacteria</taxon>
        <taxon>Bacillati</taxon>
        <taxon>Bacillota</taxon>
        <taxon>Bacilli</taxon>
        <taxon>Bacillales</taxon>
        <taxon>Bacillaceae</taxon>
        <taxon>Litchfieldia</taxon>
    </lineage>
</organism>
<sequence length="125" mass="14078">MLRRSSNVKNIYVNSVGLGSVVQIGDSTNLRPLSRALAVQREKQVFFGVEGNFDEYPVFTKPLVQPHFYERVNMVEHNLKPTINVNNIKVSAISASGIFHVGSTEHISSESRVKHIRQILSDEEE</sequence>
<dbReference type="EMBL" id="JADCLJ010000022">
    <property type="protein sequence ID" value="MBE4909285.1"/>
    <property type="molecule type" value="Genomic_DNA"/>
</dbReference>
<dbReference type="InterPro" id="IPR024496">
    <property type="entry name" value="Spore_germ_GerPE"/>
</dbReference>
<accession>A0ABR9QLB3</accession>
<reference evidence="1 2" key="1">
    <citation type="submission" date="2020-10" db="EMBL/GenBank/DDBJ databases">
        <title>Bacillus sp. HD4P25, an endophyte from a halophyte.</title>
        <authorList>
            <person name="Sun J.-Q."/>
        </authorList>
    </citation>
    <scope>NUCLEOTIDE SEQUENCE [LARGE SCALE GENOMIC DNA]</scope>
    <source>
        <strain evidence="1 2">YIM 93174</strain>
    </source>
</reference>
<name>A0ABR9QLB3_9BACI</name>
<gene>
    <name evidence="1" type="ORF">IMZ08_14640</name>
</gene>
<dbReference type="Proteomes" id="UP001516662">
    <property type="component" value="Unassembled WGS sequence"/>
</dbReference>
<dbReference type="RefSeq" id="WP_193537771.1">
    <property type="nucleotide sequence ID" value="NZ_JADCLJ010000022.1"/>
</dbReference>
<keyword evidence="2" id="KW-1185">Reference proteome</keyword>
<proteinExistence type="predicted"/>
<comment type="caution">
    <text evidence="1">The sequence shown here is derived from an EMBL/GenBank/DDBJ whole genome shotgun (WGS) entry which is preliminary data.</text>
</comment>
<dbReference type="Pfam" id="PF10970">
    <property type="entry name" value="GerPE"/>
    <property type="match status" value="1"/>
</dbReference>
<evidence type="ECO:0000313" key="2">
    <source>
        <dbReference type="Proteomes" id="UP001516662"/>
    </source>
</evidence>
<evidence type="ECO:0000313" key="1">
    <source>
        <dbReference type="EMBL" id="MBE4909285.1"/>
    </source>
</evidence>
<protein>
    <submittedName>
        <fullName evidence="1">Spore germination protein GerPE</fullName>
    </submittedName>
</protein>